<organism evidence="2 3">
    <name type="scientific">Streptomyces camponoticapitis</name>
    <dbReference type="NCBI Taxonomy" id="1616125"/>
    <lineage>
        <taxon>Bacteria</taxon>
        <taxon>Bacillati</taxon>
        <taxon>Actinomycetota</taxon>
        <taxon>Actinomycetes</taxon>
        <taxon>Kitasatosporales</taxon>
        <taxon>Streptomycetaceae</taxon>
        <taxon>Streptomyces</taxon>
    </lineage>
</organism>
<dbReference type="Proteomes" id="UP000660265">
    <property type="component" value="Unassembled WGS sequence"/>
</dbReference>
<name>A0ABQ2EJ61_9ACTN</name>
<proteinExistence type="predicted"/>
<dbReference type="EMBL" id="BMMV01000017">
    <property type="protein sequence ID" value="GGK10384.1"/>
    <property type="molecule type" value="Genomic_DNA"/>
</dbReference>
<comment type="caution">
    <text evidence="2">The sequence shown here is derived from an EMBL/GenBank/DDBJ whole genome shotgun (WGS) entry which is preliminary data.</text>
</comment>
<sequence length="148" mass="15409">MLALAGPPGDRGGDPVLQVVGVSGDGDGAAPILRYRLHLASFVVRCVGTPGRDLGRLGRRAETLPGIDRDPRETARVERGRRAADGADGVRSKQVGNDRCDAARCPGDAAGRVTWSMQMDGTWLGDPAALTTLALKAAAHDVDITMPG</sequence>
<feature type="region of interest" description="Disordered" evidence="1">
    <location>
        <begin position="55"/>
        <end position="98"/>
    </location>
</feature>
<evidence type="ECO:0000313" key="2">
    <source>
        <dbReference type="EMBL" id="GGK10384.1"/>
    </source>
</evidence>
<evidence type="ECO:0000313" key="3">
    <source>
        <dbReference type="Proteomes" id="UP000660265"/>
    </source>
</evidence>
<protein>
    <submittedName>
        <fullName evidence="2">Uncharacterized protein</fullName>
    </submittedName>
</protein>
<keyword evidence="3" id="KW-1185">Reference proteome</keyword>
<evidence type="ECO:0000256" key="1">
    <source>
        <dbReference type="SAM" id="MobiDB-lite"/>
    </source>
</evidence>
<reference evidence="3" key="1">
    <citation type="journal article" date="2019" name="Int. J. Syst. Evol. Microbiol.">
        <title>The Global Catalogue of Microorganisms (GCM) 10K type strain sequencing project: providing services to taxonomists for standard genome sequencing and annotation.</title>
        <authorList>
            <consortium name="The Broad Institute Genomics Platform"/>
            <consortium name="The Broad Institute Genome Sequencing Center for Infectious Disease"/>
            <person name="Wu L."/>
            <person name="Ma J."/>
        </authorList>
    </citation>
    <scope>NUCLEOTIDE SEQUENCE [LARGE SCALE GENOMIC DNA]</scope>
    <source>
        <strain evidence="3">CGMCC 4.7275</strain>
    </source>
</reference>
<gene>
    <name evidence="2" type="ORF">GCM10011583_48150</name>
</gene>
<accession>A0ABQ2EJ61</accession>